<keyword evidence="2" id="KW-0732">Signal</keyword>
<feature type="chain" id="PRO_5041308585" description="Transmembrane protein" evidence="2">
    <location>
        <begin position="25"/>
        <end position="115"/>
    </location>
</feature>
<comment type="caution">
    <text evidence="3">The sequence shown here is derived from an EMBL/GenBank/DDBJ whole genome shotgun (WGS) entry which is preliminary data.</text>
</comment>
<accession>A0AA38I7H8</accession>
<evidence type="ECO:0008006" key="5">
    <source>
        <dbReference type="Google" id="ProtNLM"/>
    </source>
</evidence>
<reference evidence="3" key="1">
    <citation type="journal article" date="2023" name="G3 (Bethesda)">
        <title>Whole genome assemblies of Zophobas morio and Tenebrio molitor.</title>
        <authorList>
            <person name="Kaur S."/>
            <person name="Stinson S.A."/>
            <person name="diCenzo G.C."/>
        </authorList>
    </citation>
    <scope>NUCLEOTIDE SEQUENCE</scope>
    <source>
        <strain evidence="3">QUZm001</strain>
    </source>
</reference>
<feature type="region of interest" description="Disordered" evidence="1">
    <location>
        <begin position="65"/>
        <end position="85"/>
    </location>
</feature>
<proteinExistence type="predicted"/>
<name>A0AA38I7H8_9CUCU</name>
<protein>
    <recommendedName>
        <fullName evidence="5">Transmembrane protein</fullName>
    </recommendedName>
</protein>
<feature type="compositionally biased region" description="Basic and acidic residues" evidence="1">
    <location>
        <begin position="29"/>
        <end position="44"/>
    </location>
</feature>
<evidence type="ECO:0000313" key="3">
    <source>
        <dbReference type="EMBL" id="KAJ3649287.1"/>
    </source>
</evidence>
<feature type="signal peptide" evidence="2">
    <location>
        <begin position="1"/>
        <end position="24"/>
    </location>
</feature>
<evidence type="ECO:0000256" key="2">
    <source>
        <dbReference type="SAM" id="SignalP"/>
    </source>
</evidence>
<feature type="region of interest" description="Disordered" evidence="1">
    <location>
        <begin position="28"/>
        <end position="47"/>
    </location>
</feature>
<organism evidence="3 4">
    <name type="scientific">Zophobas morio</name>
    <dbReference type="NCBI Taxonomy" id="2755281"/>
    <lineage>
        <taxon>Eukaryota</taxon>
        <taxon>Metazoa</taxon>
        <taxon>Ecdysozoa</taxon>
        <taxon>Arthropoda</taxon>
        <taxon>Hexapoda</taxon>
        <taxon>Insecta</taxon>
        <taxon>Pterygota</taxon>
        <taxon>Neoptera</taxon>
        <taxon>Endopterygota</taxon>
        <taxon>Coleoptera</taxon>
        <taxon>Polyphaga</taxon>
        <taxon>Cucujiformia</taxon>
        <taxon>Tenebrionidae</taxon>
        <taxon>Zophobas</taxon>
    </lineage>
</organism>
<dbReference type="EMBL" id="JALNTZ010000006">
    <property type="protein sequence ID" value="KAJ3649287.1"/>
    <property type="molecule type" value="Genomic_DNA"/>
</dbReference>
<dbReference type="AlphaFoldDB" id="A0AA38I7H8"/>
<sequence>MTKLVTHICLICTLVMLFLLPVLAQQTESKNKNLESPTENKNDEVMETADTMVFRPVFSYRKTHSHRERVYGPRPSNYNSNDRSYDRFPTVAAPCDDKHLVEDHGHDLEISNQKS</sequence>
<evidence type="ECO:0000313" key="4">
    <source>
        <dbReference type="Proteomes" id="UP001168821"/>
    </source>
</evidence>
<gene>
    <name evidence="3" type="ORF">Zmor_021039</name>
</gene>
<keyword evidence="4" id="KW-1185">Reference proteome</keyword>
<dbReference type="Proteomes" id="UP001168821">
    <property type="component" value="Unassembled WGS sequence"/>
</dbReference>
<evidence type="ECO:0000256" key="1">
    <source>
        <dbReference type="SAM" id="MobiDB-lite"/>
    </source>
</evidence>